<comment type="similarity">
    <text evidence="1">Belongs to the HpcH/HpaI aldolase family.</text>
</comment>
<keyword evidence="3" id="KW-0456">Lyase</keyword>
<dbReference type="GO" id="GO:0046872">
    <property type="term" value="F:metal ion binding"/>
    <property type="evidence" value="ECO:0007669"/>
    <property type="project" value="UniProtKB-KW"/>
</dbReference>
<evidence type="ECO:0000259" key="4">
    <source>
        <dbReference type="Pfam" id="PF03328"/>
    </source>
</evidence>
<dbReference type="InterPro" id="IPR050251">
    <property type="entry name" value="HpcH-HpaI_aldolase"/>
</dbReference>
<dbReference type="GO" id="GO:0005737">
    <property type="term" value="C:cytoplasm"/>
    <property type="evidence" value="ECO:0007669"/>
    <property type="project" value="UniProtKB-ARBA"/>
</dbReference>
<dbReference type="GO" id="GO:0010124">
    <property type="term" value="P:phenylacetate catabolic process"/>
    <property type="evidence" value="ECO:0007669"/>
    <property type="project" value="InterPro"/>
</dbReference>
<dbReference type="InterPro" id="IPR012689">
    <property type="entry name" value="HpaI"/>
</dbReference>
<dbReference type="FunFam" id="3.20.20.60:FF:000004">
    <property type="entry name" value="5-keto-4-deoxy-D-glucarate aldolase"/>
    <property type="match status" value="1"/>
</dbReference>
<reference evidence="5 6" key="1">
    <citation type="submission" date="2019-03" db="EMBL/GenBank/DDBJ databases">
        <title>Genomic analyses of the natural microbiome of Caenorhabditis elegans.</title>
        <authorList>
            <person name="Samuel B."/>
        </authorList>
    </citation>
    <scope>NUCLEOTIDE SEQUENCE [LARGE SCALE GENOMIC DNA]</scope>
    <source>
        <strain evidence="5 6">JUb89</strain>
    </source>
</reference>
<dbReference type="InterPro" id="IPR015813">
    <property type="entry name" value="Pyrv/PenolPyrv_kinase-like_dom"/>
</dbReference>
<dbReference type="Gene3D" id="3.20.20.60">
    <property type="entry name" value="Phosphoenolpyruvate-binding domains"/>
    <property type="match status" value="1"/>
</dbReference>
<dbReference type="AlphaFoldDB" id="A0A4R1Y0V5"/>
<dbReference type="EMBL" id="SLVJ01000005">
    <property type="protein sequence ID" value="TCM68395.1"/>
    <property type="molecule type" value="Genomic_DNA"/>
</dbReference>
<keyword evidence="6" id="KW-1185">Reference proteome</keyword>
<sequence length="255" mass="27872">MIPRNVFKDRLNTQQQIGVWVGLADGYAAEIVANVGFDWMLIDGEHAPNTIQTILSQLQAVAAYSSQVVVRPVTGDVHLIKQLLDIGVQSLLIPMVETVEQAQLMVKATRYPPQGIRGVGAALARASHWNRISDYLDLADRQICLLLQVESKRGLDNLSEILKVEGVDGVFIGPGDLSAALGYRGQPQHPEVQAVINASLMQIRQAGKAAGILTVDQTLARHYLDMGTEFVAVAVDTRMLMQSLTQCLSQYKSLE</sequence>
<feature type="domain" description="HpcH/HpaI aldolase/citrate lyase" evidence="4">
    <location>
        <begin position="16"/>
        <end position="241"/>
    </location>
</feature>
<dbReference type="Proteomes" id="UP000294963">
    <property type="component" value="Unassembled WGS sequence"/>
</dbReference>
<evidence type="ECO:0000256" key="2">
    <source>
        <dbReference type="ARBA" id="ARBA00022723"/>
    </source>
</evidence>
<dbReference type="SUPFAM" id="SSF51621">
    <property type="entry name" value="Phosphoenolpyruvate/pyruvate domain"/>
    <property type="match status" value="1"/>
</dbReference>
<dbReference type="GO" id="GO:0016832">
    <property type="term" value="F:aldehyde-lyase activity"/>
    <property type="evidence" value="ECO:0007669"/>
    <property type="project" value="TreeGrafter"/>
</dbReference>
<proteinExistence type="inferred from homology"/>
<dbReference type="InterPro" id="IPR040442">
    <property type="entry name" value="Pyrv_kinase-like_dom_sf"/>
</dbReference>
<name>A0A4R1Y0V5_ACICA</name>
<keyword evidence="2" id="KW-0479">Metal-binding</keyword>
<dbReference type="InterPro" id="IPR005000">
    <property type="entry name" value="Aldolase/citrate-lyase_domain"/>
</dbReference>
<dbReference type="Pfam" id="PF03328">
    <property type="entry name" value="HpcH_HpaI"/>
    <property type="match status" value="1"/>
</dbReference>
<comment type="caution">
    <text evidence="5">The sequence shown here is derived from an EMBL/GenBank/DDBJ whole genome shotgun (WGS) entry which is preliminary data.</text>
</comment>
<evidence type="ECO:0000256" key="1">
    <source>
        <dbReference type="ARBA" id="ARBA00005568"/>
    </source>
</evidence>
<accession>A0A4R1Y0V5</accession>
<dbReference type="PANTHER" id="PTHR30502">
    <property type="entry name" value="2-KETO-3-DEOXY-L-RHAMNONATE ALDOLASE"/>
    <property type="match status" value="1"/>
</dbReference>
<organism evidence="5 6">
    <name type="scientific">Acinetobacter calcoaceticus</name>
    <dbReference type="NCBI Taxonomy" id="471"/>
    <lineage>
        <taxon>Bacteria</taxon>
        <taxon>Pseudomonadati</taxon>
        <taxon>Pseudomonadota</taxon>
        <taxon>Gammaproteobacteria</taxon>
        <taxon>Moraxellales</taxon>
        <taxon>Moraxellaceae</taxon>
        <taxon>Acinetobacter</taxon>
        <taxon>Acinetobacter calcoaceticus/baumannii complex</taxon>
    </lineage>
</organism>
<dbReference type="NCBIfam" id="TIGR02311">
    <property type="entry name" value="HpaI"/>
    <property type="match status" value="1"/>
</dbReference>
<protein>
    <submittedName>
        <fullName evidence="5">2,4-dihydroxyhept-2-enedioate aldolase</fullName>
    </submittedName>
</protein>
<evidence type="ECO:0000313" key="5">
    <source>
        <dbReference type="EMBL" id="TCM68395.1"/>
    </source>
</evidence>
<dbReference type="PANTHER" id="PTHR30502:SF0">
    <property type="entry name" value="PHOSPHOENOLPYRUVATE CARBOXYLASE FAMILY PROTEIN"/>
    <property type="match status" value="1"/>
</dbReference>
<evidence type="ECO:0000256" key="3">
    <source>
        <dbReference type="ARBA" id="ARBA00023239"/>
    </source>
</evidence>
<evidence type="ECO:0000313" key="6">
    <source>
        <dbReference type="Proteomes" id="UP000294963"/>
    </source>
</evidence>
<gene>
    <name evidence="5" type="ORF">EC844_10598</name>
</gene>